<keyword evidence="7" id="KW-1185">Reference proteome</keyword>
<sequence>MAPLIVLLVVTALARVIGLVDLVDWLDSWPHAARIGLAAMFALTASAHFLPPRRDGLIAMVPPRLPSPAALVTLTGVLETAGAVGLLIPPVAPVAAICLAVLMVVMFPANVRAARAGIGVKTMPLPARSVVQVLFIGACVLAAL</sequence>
<feature type="transmembrane region" description="Helical" evidence="5">
    <location>
        <begin position="32"/>
        <end position="50"/>
    </location>
</feature>
<evidence type="ECO:0000256" key="2">
    <source>
        <dbReference type="ARBA" id="ARBA00022692"/>
    </source>
</evidence>
<dbReference type="RefSeq" id="WP_067990793.1">
    <property type="nucleotide sequence ID" value="NZ_QQBC01000001.1"/>
</dbReference>
<keyword evidence="4 5" id="KW-0472">Membrane</keyword>
<evidence type="ECO:0000256" key="1">
    <source>
        <dbReference type="ARBA" id="ARBA00004141"/>
    </source>
</evidence>
<gene>
    <name evidence="6" type="ORF">DFR76_101517</name>
</gene>
<dbReference type="PANTHER" id="PTHR36974">
    <property type="entry name" value="MEMBRANE PROTEIN-RELATED"/>
    <property type="match status" value="1"/>
</dbReference>
<organism evidence="6 7">
    <name type="scientific">Nocardia pseudobrasiliensis</name>
    <dbReference type="NCBI Taxonomy" id="45979"/>
    <lineage>
        <taxon>Bacteria</taxon>
        <taxon>Bacillati</taxon>
        <taxon>Actinomycetota</taxon>
        <taxon>Actinomycetes</taxon>
        <taxon>Mycobacteriales</taxon>
        <taxon>Nocardiaceae</taxon>
        <taxon>Nocardia</taxon>
    </lineage>
</organism>
<evidence type="ECO:0000313" key="6">
    <source>
        <dbReference type="EMBL" id="RDI68980.1"/>
    </source>
</evidence>
<reference evidence="6 7" key="1">
    <citation type="submission" date="2018-07" db="EMBL/GenBank/DDBJ databases">
        <title>Genomic Encyclopedia of Type Strains, Phase IV (KMG-IV): sequencing the most valuable type-strain genomes for metagenomic binning, comparative biology and taxonomic classification.</title>
        <authorList>
            <person name="Goeker M."/>
        </authorList>
    </citation>
    <scope>NUCLEOTIDE SEQUENCE [LARGE SCALE GENOMIC DNA]</scope>
    <source>
        <strain evidence="6 7">DSM 44290</strain>
    </source>
</reference>
<dbReference type="Proteomes" id="UP000254869">
    <property type="component" value="Unassembled WGS sequence"/>
</dbReference>
<protein>
    <submittedName>
        <fullName evidence="6">DoxX-like protein</fullName>
    </submittedName>
</protein>
<comment type="caution">
    <text evidence="6">The sequence shown here is derived from an EMBL/GenBank/DDBJ whole genome shotgun (WGS) entry which is preliminary data.</text>
</comment>
<feature type="transmembrane region" description="Helical" evidence="5">
    <location>
        <begin position="94"/>
        <end position="113"/>
    </location>
</feature>
<evidence type="ECO:0000256" key="3">
    <source>
        <dbReference type="ARBA" id="ARBA00022989"/>
    </source>
</evidence>
<dbReference type="GO" id="GO:0016020">
    <property type="term" value="C:membrane"/>
    <property type="evidence" value="ECO:0007669"/>
    <property type="project" value="UniProtKB-SubCell"/>
</dbReference>
<evidence type="ECO:0000313" key="7">
    <source>
        <dbReference type="Proteomes" id="UP000254869"/>
    </source>
</evidence>
<dbReference type="AlphaFoldDB" id="A0A370IEH4"/>
<accession>A0A370IEH4</accession>
<evidence type="ECO:0000256" key="4">
    <source>
        <dbReference type="ARBA" id="ARBA00023136"/>
    </source>
</evidence>
<keyword evidence="3 5" id="KW-1133">Transmembrane helix</keyword>
<dbReference type="PANTHER" id="PTHR36974:SF1">
    <property type="entry name" value="DOXX FAMILY MEMBRANE PROTEIN"/>
    <property type="match status" value="1"/>
</dbReference>
<evidence type="ECO:0000256" key="5">
    <source>
        <dbReference type="SAM" id="Phobius"/>
    </source>
</evidence>
<dbReference type="Pfam" id="PF13564">
    <property type="entry name" value="DoxX_2"/>
    <property type="match status" value="1"/>
</dbReference>
<proteinExistence type="predicted"/>
<name>A0A370IEH4_9NOCA</name>
<dbReference type="EMBL" id="QQBC01000001">
    <property type="protein sequence ID" value="RDI68980.1"/>
    <property type="molecule type" value="Genomic_DNA"/>
</dbReference>
<dbReference type="InterPro" id="IPR032808">
    <property type="entry name" value="DoxX"/>
</dbReference>
<comment type="subcellular location">
    <subcellularLocation>
        <location evidence="1">Membrane</location>
        <topology evidence="1">Multi-pass membrane protein</topology>
    </subcellularLocation>
</comment>
<keyword evidence="2 5" id="KW-0812">Transmembrane</keyword>